<proteinExistence type="predicted"/>
<dbReference type="EMBL" id="JANPWB010000015">
    <property type="protein sequence ID" value="KAJ1091638.1"/>
    <property type="molecule type" value="Genomic_DNA"/>
</dbReference>
<gene>
    <name evidence="2" type="ORF">NDU88_004755</name>
</gene>
<evidence type="ECO:0000313" key="2">
    <source>
        <dbReference type="EMBL" id="KAJ1091638.1"/>
    </source>
</evidence>
<accession>A0AAV7LQB0</accession>
<keyword evidence="3" id="KW-1185">Reference proteome</keyword>
<organism evidence="2 3">
    <name type="scientific">Pleurodeles waltl</name>
    <name type="common">Iberian ribbed newt</name>
    <dbReference type="NCBI Taxonomy" id="8319"/>
    <lineage>
        <taxon>Eukaryota</taxon>
        <taxon>Metazoa</taxon>
        <taxon>Chordata</taxon>
        <taxon>Craniata</taxon>
        <taxon>Vertebrata</taxon>
        <taxon>Euteleostomi</taxon>
        <taxon>Amphibia</taxon>
        <taxon>Batrachia</taxon>
        <taxon>Caudata</taxon>
        <taxon>Salamandroidea</taxon>
        <taxon>Salamandridae</taxon>
        <taxon>Pleurodelinae</taxon>
        <taxon>Pleurodeles</taxon>
    </lineage>
</organism>
<reference evidence="2" key="1">
    <citation type="journal article" date="2022" name="bioRxiv">
        <title>Sequencing and chromosome-scale assembly of the giantPleurodeles waltlgenome.</title>
        <authorList>
            <person name="Brown T."/>
            <person name="Elewa A."/>
            <person name="Iarovenko S."/>
            <person name="Subramanian E."/>
            <person name="Araus A.J."/>
            <person name="Petzold A."/>
            <person name="Susuki M."/>
            <person name="Suzuki K.-i.T."/>
            <person name="Hayashi T."/>
            <person name="Toyoda A."/>
            <person name="Oliveira C."/>
            <person name="Osipova E."/>
            <person name="Leigh N.D."/>
            <person name="Simon A."/>
            <person name="Yun M.H."/>
        </authorList>
    </citation>
    <scope>NUCLEOTIDE SEQUENCE</scope>
    <source>
        <strain evidence="2">20211129_DDA</strain>
        <tissue evidence="2">Liver</tissue>
    </source>
</reference>
<dbReference type="AlphaFoldDB" id="A0AAV7LQB0"/>
<comment type="caution">
    <text evidence="2">The sequence shown here is derived from an EMBL/GenBank/DDBJ whole genome shotgun (WGS) entry which is preliminary data.</text>
</comment>
<dbReference type="Proteomes" id="UP001066276">
    <property type="component" value="Chromosome 11"/>
</dbReference>
<feature type="region of interest" description="Disordered" evidence="1">
    <location>
        <begin position="1"/>
        <end position="43"/>
    </location>
</feature>
<sequence>MSAFSRASEPDHAPRLLVQPSPESSQGGGGHLGPMTTTRRPSGFGYASGCRSLITVRKTQILSLNLQCQSEGTPDFECQLAAAQEALKQLSLEEARQCWRASKWRVYMFGDKTGKLLY</sequence>
<protein>
    <submittedName>
        <fullName evidence="2">Uncharacterized protein</fullName>
    </submittedName>
</protein>
<name>A0AAV7LQB0_PLEWA</name>
<evidence type="ECO:0000313" key="3">
    <source>
        <dbReference type="Proteomes" id="UP001066276"/>
    </source>
</evidence>
<evidence type="ECO:0000256" key="1">
    <source>
        <dbReference type="SAM" id="MobiDB-lite"/>
    </source>
</evidence>